<proteinExistence type="predicted"/>
<evidence type="ECO:0008006" key="3">
    <source>
        <dbReference type="Google" id="ProtNLM"/>
    </source>
</evidence>
<name>A0ABQ6BYH7_9NEIS</name>
<dbReference type="RefSeq" id="WP_018748457.1">
    <property type="nucleotide sequence ID" value="NZ_BSOZ01000041.1"/>
</dbReference>
<evidence type="ECO:0000313" key="1">
    <source>
        <dbReference type="EMBL" id="GLS05287.1"/>
    </source>
</evidence>
<reference evidence="2" key="1">
    <citation type="journal article" date="2019" name="Int. J. Syst. Evol. Microbiol.">
        <title>The Global Catalogue of Microorganisms (GCM) 10K type strain sequencing project: providing services to taxonomists for standard genome sequencing and annotation.</title>
        <authorList>
            <consortium name="The Broad Institute Genomics Platform"/>
            <consortium name="The Broad Institute Genome Sequencing Center for Infectious Disease"/>
            <person name="Wu L."/>
            <person name="Ma J."/>
        </authorList>
    </citation>
    <scope>NUCLEOTIDE SEQUENCE [LARGE SCALE GENOMIC DNA]</scope>
    <source>
        <strain evidence="2">NBRC 104970</strain>
    </source>
</reference>
<dbReference type="Proteomes" id="UP001156836">
    <property type="component" value="Unassembled WGS sequence"/>
</dbReference>
<dbReference type="Pfam" id="PF15580">
    <property type="entry name" value="Imm53"/>
    <property type="match status" value="1"/>
</dbReference>
<organism evidence="1 2">
    <name type="scientific">Chitiniphilus shinanonensis</name>
    <dbReference type="NCBI Taxonomy" id="553088"/>
    <lineage>
        <taxon>Bacteria</taxon>
        <taxon>Pseudomonadati</taxon>
        <taxon>Pseudomonadota</taxon>
        <taxon>Betaproteobacteria</taxon>
        <taxon>Neisseriales</taxon>
        <taxon>Chitinibacteraceae</taxon>
        <taxon>Chitiniphilus</taxon>
    </lineage>
</organism>
<evidence type="ECO:0000313" key="2">
    <source>
        <dbReference type="Proteomes" id="UP001156836"/>
    </source>
</evidence>
<protein>
    <recommendedName>
        <fullName evidence="3">Rhodanese-related sulfurtransferase</fullName>
    </recommendedName>
</protein>
<sequence length="106" mass="11956">MIEQELLTWMEAWFSTCCNGKWEHGSGIKIETLDNPGWSVSIELAGTPYERVSMPDFVVERDDTDWVSCSIKDGVFRGFGGMENLKEILNLFKAVAGGYSDELLKK</sequence>
<dbReference type="InterPro" id="IPR028228">
    <property type="entry name" value="Imm53"/>
</dbReference>
<gene>
    <name evidence="1" type="ORF">GCM10007860_24370</name>
</gene>
<keyword evidence="2" id="KW-1185">Reference proteome</keyword>
<dbReference type="EMBL" id="BSOZ01000041">
    <property type="protein sequence ID" value="GLS05287.1"/>
    <property type="molecule type" value="Genomic_DNA"/>
</dbReference>
<accession>A0ABQ6BYH7</accession>
<comment type="caution">
    <text evidence="1">The sequence shown here is derived from an EMBL/GenBank/DDBJ whole genome shotgun (WGS) entry which is preliminary data.</text>
</comment>